<proteinExistence type="predicted"/>
<gene>
    <name evidence="2" type="ORF">F2P81_021715</name>
</gene>
<accession>A0A6A4S476</accession>
<feature type="region of interest" description="Disordered" evidence="1">
    <location>
        <begin position="137"/>
        <end position="159"/>
    </location>
</feature>
<comment type="caution">
    <text evidence="2">The sequence shown here is derived from an EMBL/GenBank/DDBJ whole genome shotgun (WGS) entry which is preliminary data.</text>
</comment>
<feature type="compositionally biased region" description="Basic and acidic residues" evidence="1">
    <location>
        <begin position="77"/>
        <end position="100"/>
    </location>
</feature>
<protein>
    <submittedName>
        <fullName evidence="2">Uncharacterized protein</fullName>
    </submittedName>
</protein>
<name>A0A6A4S476_SCOMX</name>
<feature type="region of interest" description="Disordered" evidence="1">
    <location>
        <begin position="51"/>
        <end position="100"/>
    </location>
</feature>
<dbReference type="AlphaFoldDB" id="A0A6A4S476"/>
<evidence type="ECO:0000256" key="1">
    <source>
        <dbReference type="SAM" id="MobiDB-lite"/>
    </source>
</evidence>
<evidence type="ECO:0000313" key="3">
    <source>
        <dbReference type="Proteomes" id="UP000438429"/>
    </source>
</evidence>
<organism evidence="2 3">
    <name type="scientific">Scophthalmus maximus</name>
    <name type="common">Turbot</name>
    <name type="synonym">Psetta maxima</name>
    <dbReference type="NCBI Taxonomy" id="52904"/>
    <lineage>
        <taxon>Eukaryota</taxon>
        <taxon>Metazoa</taxon>
        <taxon>Chordata</taxon>
        <taxon>Craniata</taxon>
        <taxon>Vertebrata</taxon>
        <taxon>Euteleostomi</taxon>
        <taxon>Actinopterygii</taxon>
        <taxon>Neopterygii</taxon>
        <taxon>Teleostei</taxon>
        <taxon>Neoteleostei</taxon>
        <taxon>Acanthomorphata</taxon>
        <taxon>Carangaria</taxon>
        <taxon>Pleuronectiformes</taxon>
        <taxon>Pleuronectoidei</taxon>
        <taxon>Scophthalmidae</taxon>
        <taxon>Scophthalmus</taxon>
    </lineage>
</organism>
<dbReference type="EMBL" id="VEVO01000019">
    <property type="protein sequence ID" value="KAF0026978.1"/>
    <property type="molecule type" value="Genomic_DNA"/>
</dbReference>
<reference evidence="2 3" key="1">
    <citation type="submission" date="2019-06" db="EMBL/GenBank/DDBJ databases">
        <title>Draft genomes of female and male turbot (Scophthalmus maximus).</title>
        <authorList>
            <person name="Xu H."/>
            <person name="Xu X.-W."/>
            <person name="Shao C."/>
            <person name="Chen S."/>
        </authorList>
    </citation>
    <scope>NUCLEOTIDE SEQUENCE [LARGE SCALE GENOMIC DNA]</scope>
    <source>
        <strain evidence="2">Ysfricsl-2016a</strain>
        <tissue evidence="2">Blood</tissue>
    </source>
</reference>
<evidence type="ECO:0000313" key="2">
    <source>
        <dbReference type="EMBL" id="KAF0026978.1"/>
    </source>
</evidence>
<sequence>MIRTLPKLSPDSDELSLLVKINGGEKKDTRAGELITAEFGLTSFTRAAAAAETRGATDPSRWICRRDRSAQGAAGTGRDRGDREEPGGTGGDREVGRVFRGGLTRDEGRGVCRRRDRSVVVLCGVSVRRILMSALRPGAAEGHQSPAATRGLRTGSGSP</sequence>
<dbReference type="Proteomes" id="UP000438429">
    <property type="component" value="Unassembled WGS sequence"/>
</dbReference>